<dbReference type="Gene3D" id="1.10.357.140">
    <property type="entry name" value="UbiA prenyltransferase"/>
    <property type="match status" value="1"/>
</dbReference>
<evidence type="ECO:0000256" key="1">
    <source>
        <dbReference type="ARBA" id="ARBA00004141"/>
    </source>
</evidence>
<keyword evidence="2" id="KW-0808">Transferase</keyword>
<dbReference type="WBParaSite" id="ECPE_0000023201-mRNA-1">
    <property type="protein sequence ID" value="ECPE_0000023201-mRNA-1"/>
    <property type="gene ID" value="ECPE_0000023201"/>
</dbReference>
<reference evidence="10" key="1">
    <citation type="submission" date="2016-06" db="UniProtKB">
        <authorList>
            <consortium name="WormBaseParasite"/>
        </authorList>
    </citation>
    <scope>IDENTIFICATION</scope>
</reference>
<keyword evidence="3" id="KW-0812">Transmembrane</keyword>
<comment type="subcellular location">
    <subcellularLocation>
        <location evidence="1">Membrane</location>
        <topology evidence="1">Multi-pass membrane protein</topology>
    </subcellularLocation>
</comment>
<keyword evidence="9" id="KW-1185">Reference proteome</keyword>
<sequence length="165" mass="17472">MASMAVASLFTNVPLKETVTSICDFAQQNNVRLPIPLSELTSPGRAGLFALGCASSGLLTLYLGTNPLVTALAAGNMLLYTALYTPLKQVSQANTWIGAWVGAVPPLMGWAAATGEVHSGEKEIRLMPLHTCRSNHDQCVEARGTCSDQLASFDCLLSPLGRSLH</sequence>
<dbReference type="OrthoDB" id="5211at2759"/>
<dbReference type="InterPro" id="IPR044878">
    <property type="entry name" value="UbiA_sf"/>
</dbReference>
<dbReference type="Pfam" id="PF01040">
    <property type="entry name" value="UbiA"/>
    <property type="match status" value="1"/>
</dbReference>
<dbReference type="InterPro" id="IPR006369">
    <property type="entry name" value="Protohaem_IX_farnesylTrfase"/>
</dbReference>
<dbReference type="InterPro" id="IPR000537">
    <property type="entry name" value="UbiA_prenyltransferase"/>
</dbReference>
<evidence type="ECO:0000256" key="2">
    <source>
        <dbReference type="ARBA" id="ARBA00022679"/>
    </source>
</evidence>
<dbReference type="GO" id="GO:0008495">
    <property type="term" value="F:protoheme IX farnesyltransferase activity"/>
    <property type="evidence" value="ECO:0007669"/>
    <property type="project" value="InterPro"/>
</dbReference>
<dbReference type="PANTHER" id="PTHR43448">
    <property type="entry name" value="PROTOHEME IX FARNESYLTRANSFERASE, MITOCHONDRIAL"/>
    <property type="match status" value="1"/>
</dbReference>
<evidence type="ECO:0000313" key="8">
    <source>
        <dbReference type="EMBL" id="VDP20453.1"/>
    </source>
</evidence>
<dbReference type="Proteomes" id="UP000272942">
    <property type="component" value="Unassembled WGS sequence"/>
</dbReference>
<keyword evidence="5" id="KW-0350">Heme biosynthesis</keyword>
<organism evidence="10">
    <name type="scientific">Echinostoma caproni</name>
    <dbReference type="NCBI Taxonomy" id="27848"/>
    <lineage>
        <taxon>Eukaryota</taxon>
        <taxon>Metazoa</taxon>
        <taxon>Spiralia</taxon>
        <taxon>Lophotrochozoa</taxon>
        <taxon>Platyhelminthes</taxon>
        <taxon>Trematoda</taxon>
        <taxon>Digenea</taxon>
        <taxon>Plagiorchiida</taxon>
        <taxon>Echinostomata</taxon>
        <taxon>Echinostomatoidea</taxon>
        <taxon>Echinostomatidae</taxon>
        <taxon>Echinostoma</taxon>
    </lineage>
</organism>
<evidence type="ECO:0000256" key="4">
    <source>
        <dbReference type="ARBA" id="ARBA00022989"/>
    </source>
</evidence>
<dbReference type="PANTHER" id="PTHR43448:SF2">
    <property type="entry name" value="PROTOHEME IX FARNESYLTRANSFERASE, MITOCHONDRIAL"/>
    <property type="match status" value="1"/>
</dbReference>
<evidence type="ECO:0000256" key="6">
    <source>
        <dbReference type="ARBA" id="ARBA00023136"/>
    </source>
</evidence>
<evidence type="ECO:0000313" key="9">
    <source>
        <dbReference type="Proteomes" id="UP000272942"/>
    </source>
</evidence>
<evidence type="ECO:0000256" key="5">
    <source>
        <dbReference type="ARBA" id="ARBA00023133"/>
    </source>
</evidence>
<evidence type="ECO:0000256" key="3">
    <source>
        <dbReference type="ARBA" id="ARBA00022692"/>
    </source>
</evidence>
<evidence type="ECO:0000313" key="10">
    <source>
        <dbReference type="WBParaSite" id="ECPE_0000023201-mRNA-1"/>
    </source>
</evidence>
<dbReference type="EMBL" id="UZAN01000733">
    <property type="protein sequence ID" value="VDP20453.1"/>
    <property type="molecule type" value="Genomic_DNA"/>
</dbReference>
<dbReference type="GO" id="GO:0006784">
    <property type="term" value="P:heme A biosynthetic process"/>
    <property type="evidence" value="ECO:0007669"/>
    <property type="project" value="TreeGrafter"/>
</dbReference>
<name>A0A182ZZU8_9TREM</name>
<keyword evidence="4" id="KW-1133">Transmembrane helix</keyword>
<proteinExistence type="predicted"/>
<dbReference type="GO" id="GO:0005739">
    <property type="term" value="C:mitochondrion"/>
    <property type="evidence" value="ECO:0007669"/>
    <property type="project" value="TreeGrafter"/>
</dbReference>
<keyword evidence="6" id="KW-0472">Membrane</keyword>
<accession>A0A182ZZU8</accession>
<gene>
    <name evidence="8" type="ORF">ECPE_LOCUS233</name>
</gene>
<protein>
    <recommendedName>
        <fullName evidence="7">Heme O synthase</fullName>
    </recommendedName>
</protein>
<reference evidence="8 9" key="2">
    <citation type="submission" date="2018-11" db="EMBL/GenBank/DDBJ databases">
        <authorList>
            <consortium name="Pathogen Informatics"/>
        </authorList>
    </citation>
    <scope>NUCLEOTIDE SEQUENCE [LARGE SCALE GENOMIC DNA]</scope>
    <source>
        <strain evidence="8 9">Egypt</strain>
    </source>
</reference>
<dbReference type="AlphaFoldDB" id="A0A182ZZU8"/>
<evidence type="ECO:0000256" key="7">
    <source>
        <dbReference type="ARBA" id="ARBA00030253"/>
    </source>
</evidence>
<dbReference type="GO" id="GO:0016020">
    <property type="term" value="C:membrane"/>
    <property type="evidence" value="ECO:0007669"/>
    <property type="project" value="UniProtKB-SubCell"/>
</dbReference>